<proteinExistence type="predicted"/>
<dbReference type="Pfam" id="PF04397">
    <property type="entry name" value="LytTR"/>
    <property type="match status" value="1"/>
</dbReference>
<accession>A0ABW0HQR5</accession>
<keyword evidence="2" id="KW-0238">DNA-binding</keyword>
<feature type="domain" description="HTH cro/C1-type" evidence="1">
    <location>
        <begin position="10"/>
        <end position="71"/>
    </location>
</feature>
<protein>
    <submittedName>
        <fullName evidence="2">LytTR family transcriptional regulator DNA-binding domain-containing protein</fullName>
    </submittedName>
</protein>
<evidence type="ECO:0000259" key="1">
    <source>
        <dbReference type="PROSITE" id="PS50943"/>
    </source>
</evidence>
<evidence type="ECO:0000313" key="3">
    <source>
        <dbReference type="Proteomes" id="UP001596113"/>
    </source>
</evidence>
<dbReference type="Gene3D" id="1.10.260.40">
    <property type="entry name" value="lambda repressor-like DNA-binding domains"/>
    <property type="match status" value="1"/>
</dbReference>
<dbReference type="Proteomes" id="UP001596113">
    <property type="component" value="Unassembled WGS sequence"/>
</dbReference>
<dbReference type="SMART" id="SM00530">
    <property type="entry name" value="HTH_XRE"/>
    <property type="match status" value="1"/>
</dbReference>
<dbReference type="GO" id="GO:0003677">
    <property type="term" value="F:DNA binding"/>
    <property type="evidence" value="ECO:0007669"/>
    <property type="project" value="UniProtKB-KW"/>
</dbReference>
<dbReference type="InterPro" id="IPR007492">
    <property type="entry name" value="LytTR_DNA-bd_dom"/>
</dbReference>
<dbReference type="PROSITE" id="PS50943">
    <property type="entry name" value="HTH_CROC1"/>
    <property type="match status" value="1"/>
</dbReference>
<dbReference type="SMART" id="SM00850">
    <property type="entry name" value="LytTR"/>
    <property type="match status" value="1"/>
</dbReference>
<sequence length="220" mass="25480">MIQNDIGKHLELIRLSKDYSLRTAGKLCKLSHGYIRDVELGDNRKTGPAIIPQPQTLRKFAEAYQTDFNELMRIAGHIEDVKSSSTVFNTINIDLNNVLFVQVDESNRVQFHQSDRIYYENMTLHEFMQLEELLESNRFIRVHSGTYVNLNHISEYNENSGHLQVGRGETGKVVEITWVRGQMLKNEILRSVAANKRLNMDSKVEFVQQPAMLKVRNLQF</sequence>
<dbReference type="Gene3D" id="2.40.50.1020">
    <property type="entry name" value="LytTr DNA-binding domain"/>
    <property type="match status" value="1"/>
</dbReference>
<keyword evidence="3" id="KW-1185">Reference proteome</keyword>
<dbReference type="InterPro" id="IPR010982">
    <property type="entry name" value="Lambda_DNA-bd_dom_sf"/>
</dbReference>
<dbReference type="InterPro" id="IPR001387">
    <property type="entry name" value="Cro/C1-type_HTH"/>
</dbReference>
<name>A0ABW0HQR5_9BACL</name>
<dbReference type="RefSeq" id="WP_378130886.1">
    <property type="nucleotide sequence ID" value="NZ_JBHSMI010000012.1"/>
</dbReference>
<dbReference type="EMBL" id="JBHSMI010000012">
    <property type="protein sequence ID" value="MFC5402437.1"/>
    <property type="molecule type" value="Genomic_DNA"/>
</dbReference>
<evidence type="ECO:0000313" key="2">
    <source>
        <dbReference type="EMBL" id="MFC5402437.1"/>
    </source>
</evidence>
<reference evidence="3" key="1">
    <citation type="journal article" date="2019" name="Int. J. Syst. Evol. Microbiol.">
        <title>The Global Catalogue of Microorganisms (GCM) 10K type strain sequencing project: providing services to taxonomists for standard genome sequencing and annotation.</title>
        <authorList>
            <consortium name="The Broad Institute Genomics Platform"/>
            <consortium name="The Broad Institute Genome Sequencing Center for Infectious Disease"/>
            <person name="Wu L."/>
            <person name="Ma J."/>
        </authorList>
    </citation>
    <scope>NUCLEOTIDE SEQUENCE [LARGE SCALE GENOMIC DNA]</scope>
    <source>
        <strain evidence="3">CGMCC 1.18575</strain>
    </source>
</reference>
<organism evidence="2 3">
    <name type="scientific">Cohnella soli</name>
    <dbReference type="NCBI Taxonomy" id="425005"/>
    <lineage>
        <taxon>Bacteria</taxon>
        <taxon>Bacillati</taxon>
        <taxon>Bacillota</taxon>
        <taxon>Bacilli</taxon>
        <taxon>Bacillales</taxon>
        <taxon>Paenibacillaceae</taxon>
        <taxon>Cohnella</taxon>
    </lineage>
</organism>
<comment type="caution">
    <text evidence="2">The sequence shown here is derived from an EMBL/GenBank/DDBJ whole genome shotgun (WGS) entry which is preliminary data.</text>
</comment>
<gene>
    <name evidence="2" type="ORF">ACFPOF_06770</name>
</gene>
<dbReference type="SUPFAM" id="SSF47413">
    <property type="entry name" value="lambda repressor-like DNA-binding domains"/>
    <property type="match status" value="1"/>
</dbReference>